<evidence type="ECO:0000256" key="2">
    <source>
        <dbReference type="ARBA" id="ARBA00023002"/>
    </source>
</evidence>
<name>A0A4R3UV99_9BURK</name>
<dbReference type="InterPro" id="IPR002347">
    <property type="entry name" value="SDR_fam"/>
</dbReference>
<evidence type="ECO:0000256" key="1">
    <source>
        <dbReference type="ARBA" id="ARBA00006484"/>
    </source>
</evidence>
<dbReference type="Proteomes" id="UP000294692">
    <property type="component" value="Unassembled WGS sequence"/>
</dbReference>
<keyword evidence="2" id="KW-0560">Oxidoreductase</keyword>
<dbReference type="AlphaFoldDB" id="A0A4R3UV99"/>
<dbReference type="EMBL" id="SMBX01000007">
    <property type="protein sequence ID" value="TCU96075.1"/>
    <property type="molecule type" value="Genomic_DNA"/>
</dbReference>
<protein>
    <submittedName>
        <fullName evidence="4">3-oxoacyl-[acyl-carrier protein] reductase</fullName>
    </submittedName>
</protein>
<dbReference type="PRINTS" id="PR00081">
    <property type="entry name" value="GDHRDH"/>
</dbReference>
<dbReference type="PRINTS" id="PR00080">
    <property type="entry name" value="SDRFAMILY"/>
</dbReference>
<evidence type="ECO:0000313" key="4">
    <source>
        <dbReference type="EMBL" id="TCU96075.1"/>
    </source>
</evidence>
<dbReference type="Pfam" id="PF00106">
    <property type="entry name" value="adh_short"/>
    <property type="match status" value="1"/>
</dbReference>
<dbReference type="RefSeq" id="WP_132477555.1">
    <property type="nucleotide sequence ID" value="NZ_JBHRVM010000001.1"/>
</dbReference>
<comment type="caution">
    <text evidence="4">The sequence shown here is derived from an EMBL/GenBank/DDBJ whole genome shotgun (WGS) entry which is preliminary data.</text>
</comment>
<dbReference type="CDD" id="cd05233">
    <property type="entry name" value="SDR_c"/>
    <property type="match status" value="1"/>
</dbReference>
<accession>A0A4R3UV99</accession>
<dbReference type="SUPFAM" id="SSF51735">
    <property type="entry name" value="NAD(P)-binding Rossmann-fold domains"/>
    <property type="match status" value="1"/>
</dbReference>
<dbReference type="PANTHER" id="PTHR42760:SF133">
    <property type="entry name" value="3-OXOACYL-[ACYL-CARRIER-PROTEIN] REDUCTASE"/>
    <property type="match status" value="1"/>
</dbReference>
<organism evidence="4 5">
    <name type="scientific">Paracandidimonas soli</name>
    <dbReference type="NCBI Taxonomy" id="1917182"/>
    <lineage>
        <taxon>Bacteria</taxon>
        <taxon>Pseudomonadati</taxon>
        <taxon>Pseudomonadota</taxon>
        <taxon>Betaproteobacteria</taxon>
        <taxon>Burkholderiales</taxon>
        <taxon>Alcaligenaceae</taxon>
        <taxon>Paracandidimonas</taxon>
    </lineage>
</organism>
<dbReference type="InterPro" id="IPR036291">
    <property type="entry name" value="NAD(P)-bd_dom_sf"/>
</dbReference>
<keyword evidence="5" id="KW-1185">Reference proteome</keyword>
<evidence type="ECO:0000256" key="3">
    <source>
        <dbReference type="RuleBase" id="RU000363"/>
    </source>
</evidence>
<gene>
    <name evidence="4" type="ORF">EV686_107133</name>
</gene>
<dbReference type="PANTHER" id="PTHR42760">
    <property type="entry name" value="SHORT-CHAIN DEHYDROGENASES/REDUCTASES FAMILY MEMBER"/>
    <property type="match status" value="1"/>
</dbReference>
<reference evidence="4 5" key="1">
    <citation type="submission" date="2019-03" db="EMBL/GenBank/DDBJ databases">
        <title>Genomic Encyclopedia of Type Strains, Phase IV (KMG-IV): sequencing the most valuable type-strain genomes for metagenomic binning, comparative biology and taxonomic classification.</title>
        <authorList>
            <person name="Goeker M."/>
        </authorList>
    </citation>
    <scope>NUCLEOTIDE SEQUENCE [LARGE SCALE GENOMIC DNA]</scope>
    <source>
        <strain evidence="4 5">DSM 100048</strain>
    </source>
</reference>
<dbReference type="Gene3D" id="3.40.50.720">
    <property type="entry name" value="NAD(P)-binding Rossmann-like Domain"/>
    <property type="match status" value="1"/>
</dbReference>
<sequence>MDRRPDPAGVAGRPVTVVTGAAGGIGRELVRSLLEQGHHVLAVARRPAVFAEASQAWPGALVQVEADLALQSGRDAVVEAVLRHFGGLTALINNAGVGMGSIRPDYYKRSLRLDEIDASILQRFMDINAHAPIALALALLPMFNRHWGRIVNVGTSLTAMLRPGFLPYAMSKAALESASAVMAADLRGTPITVNVLNPGGPVDTPMARREEKARQDALISPALVAPPVCWLASEASGGMHGRRVTATRWNASAPMDAADPIGWPQLANDSTWTAEPPIDIQGKPA</sequence>
<dbReference type="OrthoDB" id="9810734at2"/>
<comment type="similarity">
    <text evidence="1 3">Belongs to the short-chain dehydrogenases/reductases (SDR) family.</text>
</comment>
<proteinExistence type="inferred from homology"/>
<evidence type="ECO:0000313" key="5">
    <source>
        <dbReference type="Proteomes" id="UP000294692"/>
    </source>
</evidence>
<dbReference type="GO" id="GO:0016616">
    <property type="term" value="F:oxidoreductase activity, acting on the CH-OH group of donors, NAD or NADP as acceptor"/>
    <property type="evidence" value="ECO:0007669"/>
    <property type="project" value="TreeGrafter"/>
</dbReference>